<keyword evidence="2" id="KW-0238">DNA-binding</keyword>
<name>A0ABN3VDS0_9PSEU</name>
<dbReference type="InterPro" id="IPR036390">
    <property type="entry name" value="WH_DNA-bd_sf"/>
</dbReference>
<dbReference type="EMBL" id="BAAAUX010000014">
    <property type="protein sequence ID" value="GAA2795200.1"/>
    <property type="molecule type" value="Genomic_DNA"/>
</dbReference>
<comment type="caution">
    <text evidence="6">The sequence shown here is derived from an EMBL/GenBank/DDBJ whole genome shotgun (WGS) entry which is preliminary data.</text>
</comment>
<dbReference type="Gene3D" id="1.10.10.10">
    <property type="entry name" value="Winged helix-like DNA-binding domain superfamily/Winged helix DNA-binding domain"/>
    <property type="match status" value="1"/>
</dbReference>
<proteinExistence type="predicted"/>
<dbReference type="InterPro" id="IPR000595">
    <property type="entry name" value="cNMP-bd_dom"/>
</dbReference>
<protein>
    <recommendedName>
        <fullName evidence="8">Crp/Fnr family transcriptional regulator</fullName>
    </recommendedName>
</protein>
<dbReference type="InterPro" id="IPR012318">
    <property type="entry name" value="HTH_CRP"/>
</dbReference>
<keyword evidence="3" id="KW-0804">Transcription</keyword>
<keyword evidence="1" id="KW-0805">Transcription regulation</keyword>
<evidence type="ECO:0000313" key="7">
    <source>
        <dbReference type="Proteomes" id="UP001500979"/>
    </source>
</evidence>
<accession>A0ABN3VDS0</accession>
<dbReference type="InterPro" id="IPR018490">
    <property type="entry name" value="cNMP-bd_dom_sf"/>
</dbReference>
<evidence type="ECO:0000256" key="1">
    <source>
        <dbReference type="ARBA" id="ARBA00023015"/>
    </source>
</evidence>
<dbReference type="SUPFAM" id="SSF51206">
    <property type="entry name" value="cAMP-binding domain-like"/>
    <property type="match status" value="1"/>
</dbReference>
<feature type="domain" description="HTH crp-type" evidence="5">
    <location>
        <begin position="96"/>
        <end position="169"/>
    </location>
</feature>
<feature type="domain" description="Cyclic nucleotide-binding" evidence="4">
    <location>
        <begin position="1"/>
        <end position="65"/>
    </location>
</feature>
<dbReference type="CDD" id="cd00038">
    <property type="entry name" value="CAP_ED"/>
    <property type="match status" value="1"/>
</dbReference>
<dbReference type="Gene3D" id="2.60.120.10">
    <property type="entry name" value="Jelly Rolls"/>
    <property type="match status" value="1"/>
</dbReference>
<dbReference type="Proteomes" id="UP001500979">
    <property type="component" value="Unassembled WGS sequence"/>
</dbReference>
<keyword evidence="7" id="KW-1185">Reference proteome</keyword>
<evidence type="ECO:0000313" key="6">
    <source>
        <dbReference type="EMBL" id="GAA2795200.1"/>
    </source>
</evidence>
<dbReference type="Pfam" id="PF00027">
    <property type="entry name" value="cNMP_binding"/>
    <property type="match status" value="1"/>
</dbReference>
<dbReference type="InterPro" id="IPR036388">
    <property type="entry name" value="WH-like_DNA-bd_sf"/>
</dbReference>
<dbReference type="Pfam" id="PF13545">
    <property type="entry name" value="HTH_Crp_2"/>
    <property type="match status" value="1"/>
</dbReference>
<dbReference type="SUPFAM" id="SSF46785">
    <property type="entry name" value="Winged helix' DNA-binding domain"/>
    <property type="match status" value="1"/>
</dbReference>
<dbReference type="PROSITE" id="PS50042">
    <property type="entry name" value="CNMP_BINDING_3"/>
    <property type="match status" value="1"/>
</dbReference>
<dbReference type="InterPro" id="IPR014710">
    <property type="entry name" value="RmlC-like_jellyroll"/>
</dbReference>
<sequence>MLLNGCVKVTATTAEGNLALLAIRIGGEVIGELASLDQQPRSATITTAGRLAARVIQQSDFHAFLAAHPDAALAISRSVGGKLRWSTRRRIDFSGCETRVRIARVLVELSTTYGQQTPEGLTLGVALTQPELAALVGAAEPTVHKIFAELRRLQVITTGYRRTVIRDQRALQLIAGLGSP</sequence>
<evidence type="ECO:0000259" key="5">
    <source>
        <dbReference type="PROSITE" id="PS51063"/>
    </source>
</evidence>
<evidence type="ECO:0000256" key="3">
    <source>
        <dbReference type="ARBA" id="ARBA00023163"/>
    </source>
</evidence>
<gene>
    <name evidence="6" type="ORF">GCM10010470_32740</name>
</gene>
<dbReference type="PROSITE" id="PS51063">
    <property type="entry name" value="HTH_CRP_2"/>
    <property type="match status" value="1"/>
</dbReference>
<dbReference type="SMART" id="SM00419">
    <property type="entry name" value="HTH_CRP"/>
    <property type="match status" value="1"/>
</dbReference>
<evidence type="ECO:0000259" key="4">
    <source>
        <dbReference type="PROSITE" id="PS50042"/>
    </source>
</evidence>
<organism evidence="6 7">
    <name type="scientific">Saccharopolyspora taberi</name>
    <dbReference type="NCBI Taxonomy" id="60895"/>
    <lineage>
        <taxon>Bacteria</taxon>
        <taxon>Bacillati</taxon>
        <taxon>Actinomycetota</taxon>
        <taxon>Actinomycetes</taxon>
        <taxon>Pseudonocardiales</taxon>
        <taxon>Pseudonocardiaceae</taxon>
        <taxon>Saccharopolyspora</taxon>
    </lineage>
</organism>
<evidence type="ECO:0008006" key="8">
    <source>
        <dbReference type="Google" id="ProtNLM"/>
    </source>
</evidence>
<evidence type="ECO:0000256" key="2">
    <source>
        <dbReference type="ARBA" id="ARBA00023125"/>
    </source>
</evidence>
<reference evidence="6 7" key="1">
    <citation type="journal article" date="2019" name="Int. J. Syst. Evol. Microbiol.">
        <title>The Global Catalogue of Microorganisms (GCM) 10K type strain sequencing project: providing services to taxonomists for standard genome sequencing and annotation.</title>
        <authorList>
            <consortium name="The Broad Institute Genomics Platform"/>
            <consortium name="The Broad Institute Genome Sequencing Center for Infectious Disease"/>
            <person name="Wu L."/>
            <person name="Ma J."/>
        </authorList>
    </citation>
    <scope>NUCLEOTIDE SEQUENCE [LARGE SCALE GENOMIC DNA]</scope>
    <source>
        <strain evidence="6 7">JCM 9383</strain>
    </source>
</reference>